<organism evidence="2 3">
    <name type="scientific">Ranatra chinensis</name>
    <dbReference type="NCBI Taxonomy" id="642074"/>
    <lineage>
        <taxon>Eukaryota</taxon>
        <taxon>Metazoa</taxon>
        <taxon>Ecdysozoa</taxon>
        <taxon>Arthropoda</taxon>
        <taxon>Hexapoda</taxon>
        <taxon>Insecta</taxon>
        <taxon>Pterygota</taxon>
        <taxon>Neoptera</taxon>
        <taxon>Paraneoptera</taxon>
        <taxon>Hemiptera</taxon>
        <taxon>Heteroptera</taxon>
        <taxon>Panheteroptera</taxon>
        <taxon>Nepomorpha</taxon>
        <taxon>Nepidae</taxon>
        <taxon>Ranatrinae</taxon>
        <taxon>Ranatra</taxon>
    </lineage>
</organism>
<feature type="region of interest" description="Disordered" evidence="1">
    <location>
        <begin position="806"/>
        <end position="825"/>
    </location>
</feature>
<comment type="caution">
    <text evidence="2">The sequence shown here is derived from an EMBL/GenBank/DDBJ whole genome shotgun (WGS) entry which is preliminary data.</text>
</comment>
<dbReference type="EMBL" id="JBFDAA010000011">
    <property type="protein sequence ID" value="KAL1123688.1"/>
    <property type="molecule type" value="Genomic_DNA"/>
</dbReference>
<feature type="region of interest" description="Disordered" evidence="1">
    <location>
        <begin position="37"/>
        <end position="63"/>
    </location>
</feature>
<evidence type="ECO:0000313" key="2">
    <source>
        <dbReference type="EMBL" id="KAL1123688.1"/>
    </source>
</evidence>
<keyword evidence="3" id="KW-1185">Reference proteome</keyword>
<accession>A0ABD0YR83</accession>
<reference evidence="2 3" key="1">
    <citation type="submission" date="2024-07" db="EMBL/GenBank/DDBJ databases">
        <title>Chromosome-level genome assembly of the water stick insect Ranatra chinensis (Heteroptera: Nepidae).</title>
        <authorList>
            <person name="Liu X."/>
        </authorList>
    </citation>
    <scope>NUCLEOTIDE SEQUENCE [LARGE SCALE GENOMIC DNA]</scope>
    <source>
        <strain evidence="2">Cailab_2021Rc</strain>
        <tissue evidence="2">Muscle</tissue>
    </source>
</reference>
<evidence type="ECO:0000256" key="1">
    <source>
        <dbReference type="SAM" id="MobiDB-lite"/>
    </source>
</evidence>
<dbReference type="AlphaFoldDB" id="A0ABD0YR83"/>
<feature type="compositionally biased region" description="Basic and acidic residues" evidence="1">
    <location>
        <begin position="504"/>
        <end position="514"/>
    </location>
</feature>
<name>A0ABD0YR83_9HEMI</name>
<gene>
    <name evidence="2" type="ORF">AAG570_001461</name>
</gene>
<protein>
    <submittedName>
        <fullName evidence="2">Uncharacterized protein</fullName>
    </submittedName>
</protein>
<dbReference type="Proteomes" id="UP001558652">
    <property type="component" value="Unassembled WGS sequence"/>
</dbReference>
<evidence type="ECO:0000313" key="3">
    <source>
        <dbReference type="Proteomes" id="UP001558652"/>
    </source>
</evidence>
<proteinExistence type="predicted"/>
<feature type="region of interest" description="Disordered" evidence="1">
    <location>
        <begin position="482"/>
        <end position="520"/>
    </location>
</feature>
<sequence length="825" mass="90406">MRTTRWRGALRDGVGQGNIMQPLLRCCDDVVQFSAPRRGNSGSGQETAEYWRGGIDGSTVPDTAETMKPEKLTMTADFILRIKRRLSRKPFVEYRATHRAFLIIISLHGHPSAKKRNIGGIQSLQSKGILNAPKYFSNQTNHHNFDIPIVREITQSKFKSFPYKLGNHPNPPANAVIQYPYLEFSSHITDTLAPQYAPGATAALPWITSQAGGYVVDIALTLLTGGVGITETKLMIRRCLNGVGAVTGVNGVEQGSPDENSCAALRAISWVVSPVGFGDLIVVDAAGSPGRVVEAIVAEAALGVVGHVEGLIAVVEPVVRVALDEAGLADEVVVTSLGVVAVVEAAEDSGENFGTGVVVTTVVGLMDVPVAISVGVTQGALYNNLPLPSFLYLPTTRSDITARAESACAHSGLNREERAQLCYRNNGEEGQHLLFAILDDRKRFQYIVIFRGAFSVVVKVSTVTPPKMAISRNRFEITAREREVNRRRSSLRARMTAPSELLSESDKREPKLDRMPNGPFRSTSAGDPAGIMLSMHGGTVSLHYTLLLWGRRSYRQRPRLHVKMLSTWKRNVSTPYSHDAVYSGRLSTSILTSSSVFHFLRFIKLVEVMRPFPKSAICTKKSPGPTFRNIPNLGYFVSKGVQVLRSGVKVRPRDTRSRDLLGTRGARQRLAARPVVGQEDKETLPQNRLPKVNGAERPEFGVFSISGPLCPRSLETRQLFGLQLGGKLSRRFECKSPASRARDVSHVSIYKMWFTNIPAKLPRLDQCDTERTWDRADVAAAELGLLSTCEVDAPMTHRLRQVSTLNLGPSMTSDNGQTGFATNEE</sequence>